<dbReference type="EMBL" id="GBXM01096483">
    <property type="protein sequence ID" value="JAH12094.1"/>
    <property type="molecule type" value="Transcribed_RNA"/>
</dbReference>
<evidence type="ECO:0000313" key="1">
    <source>
        <dbReference type="EMBL" id="JAH12094.1"/>
    </source>
</evidence>
<reference evidence="1" key="2">
    <citation type="journal article" date="2015" name="Fish Shellfish Immunol.">
        <title>Early steps in the European eel (Anguilla anguilla)-Vibrio vulnificus interaction in the gills: Role of the RtxA13 toxin.</title>
        <authorList>
            <person name="Callol A."/>
            <person name="Pajuelo D."/>
            <person name="Ebbesson L."/>
            <person name="Teles M."/>
            <person name="MacKenzie S."/>
            <person name="Amaro C."/>
        </authorList>
    </citation>
    <scope>NUCLEOTIDE SEQUENCE</scope>
</reference>
<proteinExistence type="predicted"/>
<organism evidence="1">
    <name type="scientific">Anguilla anguilla</name>
    <name type="common">European freshwater eel</name>
    <name type="synonym">Muraena anguilla</name>
    <dbReference type="NCBI Taxonomy" id="7936"/>
    <lineage>
        <taxon>Eukaryota</taxon>
        <taxon>Metazoa</taxon>
        <taxon>Chordata</taxon>
        <taxon>Craniata</taxon>
        <taxon>Vertebrata</taxon>
        <taxon>Euteleostomi</taxon>
        <taxon>Actinopterygii</taxon>
        <taxon>Neopterygii</taxon>
        <taxon>Teleostei</taxon>
        <taxon>Anguilliformes</taxon>
        <taxon>Anguillidae</taxon>
        <taxon>Anguilla</taxon>
    </lineage>
</organism>
<protein>
    <submittedName>
        <fullName evidence="1">Uncharacterized protein</fullName>
    </submittedName>
</protein>
<accession>A0A0E9Q5R7</accession>
<sequence length="23" mass="2575">MGGLMLTDRDLQSLVQLFRVPAN</sequence>
<name>A0A0E9Q5R7_ANGAN</name>
<reference evidence="1" key="1">
    <citation type="submission" date="2014-11" db="EMBL/GenBank/DDBJ databases">
        <authorList>
            <person name="Amaro Gonzalez C."/>
        </authorList>
    </citation>
    <scope>NUCLEOTIDE SEQUENCE</scope>
</reference>
<dbReference type="AlphaFoldDB" id="A0A0E9Q5R7"/>